<name>A0ABV5WL45_9BACI</name>
<reference evidence="1 2" key="1">
    <citation type="submission" date="2024-09" db="EMBL/GenBank/DDBJ databases">
        <authorList>
            <person name="Sun Q."/>
            <person name="Mori K."/>
        </authorList>
    </citation>
    <scope>NUCLEOTIDE SEQUENCE [LARGE SCALE GENOMIC DNA]</scope>
    <source>
        <strain evidence="1 2">JCM 11201</strain>
    </source>
</reference>
<organism evidence="1 2">
    <name type="scientific">Ectobacillus funiculus</name>
    <dbReference type="NCBI Taxonomy" id="137993"/>
    <lineage>
        <taxon>Bacteria</taxon>
        <taxon>Bacillati</taxon>
        <taxon>Bacillota</taxon>
        <taxon>Bacilli</taxon>
        <taxon>Bacillales</taxon>
        <taxon>Bacillaceae</taxon>
        <taxon>Ectobacillus</taxon>
    </lineage>
</organism>
<dbReference type="RefSeq" id="WP_342044425.1">
    <property type="nucleotide sequence ID" value="NZ_JBHMAF010000189.1"/>
</dbReference>
<sequence length="74" mass="8487">MGIHTSKIPLVLYDLKRIAGIDAYYKNGIFYLGTGEIEFKNGLFVCVSRQDKLVELCRIINFYLYELDTHPQGA</sequence>
<accession>A0ABV5WL45</accession>
<proteinExistence type="predicted"/>
<dbReference type="EMBL" id="JBHMAF010000189">
    <property type="protein sequence ID" value="MFB9761289.1"/>
    <property type="molecule type" value="Genomic_DNA"/>
</dbReference>
<gene>
    <name evidence="1" type="ORF">ACFFMS_23860</name>
</gene>
<dbReference type="Proteomes" id="UP001589609">
    <property type="component" value="Unassembled WGS sequence"/>
</dbReference>
<protein>
    <submittedName>
        <fullName evidence="1">Uncharacterized protein</fullName>
    </submittedName>
</protein>
<comment type="caution">
    <text evidence="1">The sequence shown here is derived from an EMBL/GenBank/DDBJ whole genome shotgun (WGS) entry which is preliminary data.</text>
</comment>
<evidence type="ECO:0000313" key="2">
    <source>
        <dbReference type="Proteomes" id="UP001589609"/>
    </source>
</evidence>
<evidence type="ECO:0000313" key="1">
    <source>
        <dbReference type="EMBL" id="MFB9761289.1"/>
    </source>
</evidence>
<keyword evidence="2" id="KW-1185">Reference proteome</keyword>